<name>A0A2M6UC26_9BRAD</name>
<dbReference type="RefSeq" id="WP_100177329.1">
    <property type="nucleotide sequence ID" value="NZ_LFJC01000003.1"/>
</dbReference>
<dbReference type="Proteomes" id="UP000228930">
    <property type="component" value="Unassembled WGS sequence"/>
</dbReference>
<keyword evidence="2" id="KW-1185">Reference proteome</keyword>
<evidence type="ECO:0000313" key="1">
    <source>
        <dbReference type="EMBL" id="PIT02135.1"/>
    </source>
</evidence>
<protein>
    <submittedName>
        <fullName evidence="1">Uncharacterized protein</fullName>
    </submittedName>
</protein>
<dbReference type="AlphaFoldDB" id="A0A2M6UC26"/>
<organism evidence="1 2">
    <name type="scientific">Bradyrhizobium nitroreducens</name>
    <dbReference type="NCBI Taxonomy" id="709803"/>
    <lineage>
        <taxon>Bacteria</taxon>
        <taxon>Pseudomonadati</taxon>
        <taxon>Pseudomonadota</taxon>
        <taxon>Alphaproteobacteria</taxon>
        <taxon>Hyphomicrobiales</taxon>
        <taxon>Nitrobacteraceae</taxon>
        <taxon>Bradyrhizobium</taxon>
    </lineage>
</organism>
<reference evidence="1 2" key="1">
    <citation type="submission" date="2015-06" db="EMBL/GenBank/DDBJ databases">
        <title>Comparative genome analysis of nirS-carrying Bradyrhizobium sp. strains.</title>
        <authorList>
            <person name="Ishii S."/>
            <person name="Jang J."/>
            <person name="Nishizawa T."/>
            <person name="Senoo K."/>
        </authorList>
    </citation>
    <scope>NUCLEOTIDE SEQUENCE [LARGE SCALE GENOMIC DNA]</scope>
    <source>
        <strain evidence="1 2">TSA1</strain>
    </source>
</reference>
<proteinExistence type="predicted"/>
<evidence type="ECO:0000313" key="2">
    <source>
        <dbReference type="Proteomes" id="UP000228930"/>
    </source>
</evidence>
<comment type="caution">
    <text evidence="1">The sequence shown here is derived from an EMBL/GenBank/DDBJ whole genome shotgun (WGS) entry which is preliminary data.</text>
</comment>
<accession>A0A2M6UC26</accession>
<gene>
    <name evidence="1" type="ORF">TSA1_16235</name>
</gene>
<dbReference type="EMBL" id="LFJC01000003">
    <property type="protein sequence ID" value="PIT02135.1"/>
    <property type="molecule type" value="Genomic_DNA"/>
</dbReference>
<sequence length="60" mass="6476">MQKQDARKNYIGLVSDTTEDERLTDGAVQWQPRVMSYLASRLAAVLRRPGKAAPGGSAGS</sequence>